<evidence type="ECO:0000256" key="1">
    <source>
        <dbReference type="ARBA" id="ARBA00004370"/>
    </source>
</evidence>
<keyword evidence="2" id="KW-0472">Membrane</keyword>
<comment type="caution">
    <text evidence="4">The sequence shown here is derived from an EMBL/GenBank/DDBJ whole genome shotgun (WGS) entry which is preliminary data.</text>
</comment>
<dbReference type="Gene3D" id="2.40.160.50">
    <property type="entry name" value="membrane protein fhac: a member of the omp85/tpsb transporter family"/>
    <property type="match status" value="1"/>
</dbReference>
<accession>A0A426Y833</accession>
<organism evidence="4 5">
    <name type="scientific">Ensete ventricosum</name>
    <name type="common">Abyssinian banana</name>
    <name type="synonym">Musa ensete</name>
    <dbReference type="NCBI Taxonomy" id="4639"/>
    <lineage>
        <taxon>Eukaryota</taxon>
        <taxon>Viridiplantae</taxon>
        <taxon>Streptophyta</taxon>
        <taxon>Embryophyta</taxon>
        <taxon>Tracheophyta</taxon>
        <taxon>Spermatophyta</taxon>
        <taxon>Magnoliopsida</taxon>
        <taxon>Liliopsida</taxon>
        <taxon>Zingiberales</taxon>
        <taxon>Musaceae</taxon>
        <taxon>Ensete</taxon>
    </lineage>
</organism>
<proteinExistence type="predicted"/>
<evidence type="ECO:0000313" key="4">
    <source>
        <dbReference type="EMBL" id="RRT47891.1"/>
    </source>
</evidence>
<sequence length="163" mass="17529">MGGHASPICSLGGPTSLLGFKLRGVGPTDERRAILTKPGEDEATTSSGKIASPGGDAVGGNLAVTAFADLSFALPLKLFRESGVHGHMFLNTGNLIDLTLAEFKNSSFRGFLDTFRSSAGFGIIFPTRFFRMEFCLQINYCYILKQLQHDHGKTGIQFSFSTS</sequence>
<evidence type="ECO:0000313" key="5">
    <source>
        <dbReference type="Proteomes" id="UP000287651"/>
    </source>
</evidence>
<dbReference type="InterPro" id="IPR000184">
    <property type="entry name" value="Bac_surfAg_D15"/>
</dbReference>
<dbReference type="Pfam" id="PF01103">
    <property type="entry name" value="Omp85"/>
    <property type="match status" value="1"/>
</dbReference>
<reference evidence="4 5" key="1">
    <citation type="journal article" date="2014" name="Agronomy (Basel)">
        <title>A Draft Genome Sequence for Ensete ventricosum, the Drought-Tolerant Tree Against Hunger.</title>
        <authorList>
            <person name="Harrison J."/>
            <person name="Moore K.A."/>
            <person name="Paszkiewicz K."/>
            <person name="Jones T."/>
            <person name="Grant M."/>
            <person name="Ambacheew D."/>
            <person name="Muzemil S."/>
            <person name="Studholme D.J."/>
        </authorList>
    </citation>
    <scope>NUCLEOTIDE SEQUENCE [LARGE SCALE GENOMIC DNA]</scope>
</reference>
<feature type="domain" description="Bacterial surface antigen (D15)" evidence="3">
    <location>
        <begin position="11"/>
        <end position="162"/>
    </location>
</feature>
<comment type="subcellular location">
    <subcellularLocation>
        <location evidence="1">Membrane</location>
    </subcellularLocation>
</comment>
<evidence type="ECO:0000256" key="2">
    <source>
        <dbReference type="ARBA" id="ARBA00023136"/>
    </source>
</evidence>
<protein>
    <recommendedName>
        <fullName evidence="3">Bacterial surface antigen (D15) domain-containing protein</fullName>
    </recommendedName>
</protein>
<gene>
    <name evidence="4" type="ORF">B296_00038551</name>
</gene>
<dbReference type="EMBL" id="AMZH03014286">
    <property type="protein sequence ID" value="RRT47891.1"/>
    <property type="molecule type" value="Genomic_DNA"/>
</dbReference>
<name>A0A426Y833_ENSVE</name>
<evidence type="ECO:0000259" key="3">
    <source>
        <dbReference type="Pfam" id="PF01103"/>
    </source>
</evidence>
<dbReference type="Proteomes" id="UP000287651">
    <property type="component" value="Unassembled WGS sequence"/>
</dbReference>
<dbReference type="AlphaFoldDB" id="A0A426Y833"/>
<dbReference type="GO" id="GO:0019867">
    <property type="term" value="C:outer membrane"/>
    <property type="evidence" value="ECO:0007669"/>
    <property type="project" value="InterPro"/>
</dbReference>